<dbReference type="EMBL" id="GBXM01095624">
    <property type="protein sequence ID" value="JAH12953.1"/>
    <property type="molecule type" value="Transcribed_RNA"/>
</dbReference>
<evidence type="ECO:0000313" key="1">
    <source>
        <dbReference type="EMBL" id="JAH12953.1"/>
    </source>
</evidence>
<dbReference type="AlphaFoldDB" id="A0A0E9QA27"/>
<accession>A0A0E9QA27</accession>
<organism evidence="1">
    <name type="scientific">Anguilla anguilla</name>
    <name type="common">European freshwater eel</name>
    <name type="synonym">Muraena anguilla</name>
    <dbReference type="NCBI Taxonomy" id="7936"/>
    <lineage>
        <taxon>Eukaryota</taxon>
        <taxon>Metazoa</taxon>
        <taxon>Chordata</taxon>
        <taxon>Craniata</taxon>
        <taxon>Vertebrata</taxon>
        <taxon>Euteleostomi</taxon>
        <taxon>Actinopterygii</taxon>
        <taxon>Neopterygii</taxon>
        <taxon>Teleostei</taxon>
        <taxon>Anguilliformes</taxon>
        <taxon>Anguillidae</taxon>
        <taxon>Anguilla</taxon>
    </lineage>
</organism>
<protein>
    <submittedName>
        <fullName evidence="1">Uncharacterized protein</fullName>
    </submittedName>
</protein>
<proteinExistence type="predicted"/>
<reference evidence="1" key="2">
    <citation type="journal article" date="2015" name="Fish Shellfish Immunol.">
        <title>Early steps in the European eel (Anguilla anguilla)-Vibrio vulnificus interaction in the gills: Role of the RtxA13 toxin.</title>
        <authorList>
            <person name="Callol A."/>
            <person name="Pajuelo D."/>
            <person name="Ebbesson L."/>
            <person name="Teles M."/>
            <person name="MacKenzie S."/>
            <person name="Amaro C."/>
        </authorList>
    </citation>
    <scope>NUCLEOTIDE SEQUENCE</scope>
</reference>
<name>A0A0E9QA27_ANGAN</name>
<reference evidence="1" key="1">
    <citation type="submission" date="2014-11" db="EMBL/GenBank/DDBJ databases">
        <authorList>
            <person name="Amaro Gonzalez C."/>
        </authorList>
    </citation>
    <scope>NUCLEOTIDE SEQUENCE</scope>
</reference>
<sequence length="37" mass="4477">MSERVFTEWSLNQICSFQIRMGTCMVPRIYNSLLYCR</sequence>